<dbReference type="SFLD" id="SFLDF00274">
    <property type="entry name" value="ribosomal_protein_S12_methylth"/>
    <property type="match status" value="1"/>
</dbReference>
<dbReference type="PANTHER" id="PTHR43837:SF1">
    <property type="entry name" value="RIBOSOMAL PROTEIN US12 METHYLTHIOTRANSFERASE RIMO"/>
    <property type="match status" value="1"/>
</dbReference>
<dbReference type="PROSITE" id="PS50926">
    <property type="entry name" value="TRAM"/>
    <property type="match status" value="1"/>
</dbReference>
<dbReference type="PROSITE" id="PS51449">
    <property type="entry name" value="MTTASE_N"/>
    <property type="match status" value="1"/>
</dbReference>
<evidence type="ECO:0000313" key="13">
    <source>
        <dbReference type="Proteomes" id="UP000235731"/>
    </source>
</evidence>
<dbReference type="InterPro" id="IPR006638">
    <property type="entry name" value="Elp3/MiaA/NifB-like_rSAM"/>
</dbReference>
<dbReference type="GO" id="GO:0051539">
    <property type="term" value="F:4 iron, 4 sulfur cluster binding"/>
    <property type="evidence" value="ECO:0007669"/>
    <property type="project" value="UniProtKB-UniRule"/>
</dbReference>
<accession>A0A2N7PKH5</accession>
<evidence type="ECO:0000313" key="12">
    <source>
        <dbReference type="EMBL" id="PMP63768.1"/>
    </source>
</evidence>
<keyword evidence="1 8" id="KW-0004">4Fe-4S</keyword>
<proteinExistence type="inferred from homology"/>
<evidence type="ECO:0000256" key="4">
    <source>
        <dbReference type="ARBA" id="ARBA00022691"/>
    </source>
</evidence>
<dbReference type="GO" id="GO:0005840">
    <property type="term" value="C:ribosome"/>
    <property type="evidence" value="ECO:0007669"/>
    <property type="project" value="UniProtKB-KW"/>
</dbReference>
<dbReference type="PROSITE" id="PS01278">
    <property type="entry name" value="MTTASE_RADICAL"/>
    <property type="match status" value="1"/>
</dbReference>
<gene>
    <name evidence="8 12" type="primary">rimO</name>
    <name evidence="12" type="ORF">C0197_02000</name>
</gene>
<evidence type="ECO:0000259" key="11">
    <source>
        <dbReference type="PROSITE" id="PS51918"/>
    </source>
</evidence>
<evidence type="ECO:0000256" key="3">
    <source>
        <dbReference type="ARBA" id="ARBA00022679"/>
    </source>
</evidence>
<feature type="binding site" evidence="8">
    <location>
        <position position="12"/>
    </location>
    <ligand>
        <name>[4Fe-4S] cluster</name>
        <dbReference type="ChEBI" id="CHEBI:49883"/>
        <label>1</label>
    </ligand>
</feature>
<dbReference type="InterPro" id="IPR038135">
    <property type="entry name" value="Methylthiotransferase_N_sf"/>
</dbReference>
<comment type="function">
    <text evidence="8">Catalyzes the methylthiolation of an aspartic acid residue of ribosomal protein uS12.</text>
</comment>
<feature type="binding site" evidence="8">
    <location>
        <position position="48"/>
    </location>
    <ligand>
        <name>[4Fe-4S] cluster</name>
        <dbReference type="ChEBI" id="CHEBI:49883"/>
        <label>1</label>
    </ligand>
</feature>
<keyword evidence="12" id="KW-0689">Ribosomal protein</keyword>
<dbReference type="InterPro" id="IPR020612">
    <property type="entry name" value="Methylthiotransferase_CS"/>
</dbReference>
<dbReference type="GO" id="GO:0006400">
    <property type="term" value="P:tRNA modification"/>
    <property type="evidence" value="ECO:0007669"/>
    <property type="project" value="InterPro"/>
</dbReference>
<keyword evidence="3 8" id="KW-0808">Transferase</keyword>
<feature type="domain" description="MTTase N-terminal" evidence="10">
    <location>
        <begin position="3"/>
        <end position="124"/>
    </location>
</feature>
<keyword evidence="6 8" id="KW-0408">Iron</keyword>
<comment type="caution">
    <text evidence="12">The sequence shown here is derived from an EMBL/GenBank/DDBJ whole genome shotgun (WGS) entry which is preliminary data.</text>
</comment>
<dbReference type="Pfam" id="PF00919">
    <property type="entry name" value="UPF0004"/>
    <property type="match status" value="1"/>
</dbReference>
<dbReference type="SUPFAM" id="SSF102114">
    <property type="entry name" value="Radical SAM enzymes"/>
    <property type="match status" value="1"/>
</dbReference>
<evidence type="ECO:0000256" key="5">
    <source>
        <dbReference type="ARBA" id="ARBA00022723"/>
    </source>
</evidence>
<dbReference type="PANTHER" id="PTHR43837">
    <property type="entry name" value="RIBOSOMAL PROTEIN S12 METHYLTHIOTRANSFERASE RIMO"/>
    <property type="match status" value="1"/>
</dbReference>
<feature type="domain" description="Radical SAM core" evidence="11">
    <location>
        <begin position="120"/>
        <end position="350"/>
    </location>
</feature>
<dbReference type="Pfam" id="PF04055">
    <property type="entry name" value="Radical_SAM"/>
    <property type="match status" value="1"/>
</dbReference>
<sequence>MSKKLYPVSLGCPKNKCDFEKLLFILKERGYDFTLNPEEAEVLWVNTCAFIRPAVEEALDHILELGSLKKPNQKLVVSGCLPSRYSPKELKKLLPEVDEFYGIEPFKDFTQEEPSERLLTESPFYAYLKISEGCNHRCSYCTIPKIRGKFRSKPMPLILKEAEGLIQQGIKELILVGQDITYYGKDLGLKDGLLFLLEKLSALPYEFRLRLLYLHPLHISSSFIESLLSLPKVLPYFDIPIQHAHPEILKRMRRGYGPDQILKIIEKIRTLNPEASLRTTVMVGFPGEEEEAFFYLLDFLKEASFDYLGVFPFYAEEGTSASKMEGKIPYKEKIRRKRAVIKLQRDITKERLRKRIGKEEEVLVLGVDLRGRAYGISRIQAPEIDGVTYLVDKKEISIPGSLVKVRIVKSGVYDLWASPFPLRG</sequence>
<dbReference type="Gene3D" id="3.40.50.12160">
    <property type="entry name" value="Methylthiotransferase, N-terminal domain"/>
    <property type="match status" value="1"/>
</dbReference>
<evidence type="ECO:0000256" key="2">
    <source>
        <dbReference type="ARBA" id="ARBA00022490"/>
    </source>
</evidence>
<dbReference type="EMBL" id="PNIE01000028">
    <property type="protein sequence ID" value="PMP63768.1"/>
    <property type="molecule type" value="Genomic_DNA"/>
</dbReference>
<comment type="cofactor">
    <cofactor evidence="8">
        <name>[4Fe-4S] cluster</name>
        <dbReference type="ChEBI" id="CHEBI:49883"/>
    </cofactor>
    <text evidence="8">Binds 2 [4Fe-4S] clusters. One cluster is coordinated with 3 cysteines and an exchangeable S-adenosyl-L-methionine.</text>
</comment>
<evidence type="ECO:0000256" key="7">
    <source>
        <dbReference type="ARBA" id="ARBA00023014"/>
    </source>
</evidence>
<dbReference type="GO" id="GO:0005829">
    <property type="term" value="C:cytosol"/>
    <property type="evidence" value="ECO:0007669"/>
    <property type="project" value="TreeGrafter"/>
</dbReference>
<dbReference type="GO" id="GO:0103039">
    <property type="term" value="F:protein methylthiotransferase activity"/>
    <property type="evidence" value="ECO:0007669"/>
    <property type="project" value="UniProtKB-EC"/>
</dbReference>
<feature type="binding site" evidence="8">
    <location>
        <position position="141"/>
    </location>
    <ligand>
        <name>[4Fe-4S] cluster</name>
        <dbReference type="ChEBI" id="CHEBI:49883"/>
        <label>2</label>
        <note>4Fe-4S-S-AdoMet</note>
    </ligand>
</feature>
<keyword evidence="7 8" id="KW-0411">Iron-sulfur</keyword>
<keyword evidence="4 8" id="KW-0949">S-adenosyl-L-methionine</keyword>
<feature type="binding site" evidence="8">
    <location>
        <position position="134"/>
    </location>
    <ligand>
        <name>[4Fe-4S] cluster</name>
        <dbReference type="ChEBI" id="CHEBI:49883"/>
        <label>2</label>
        <note>4Fe-4S-S-AdoMet</note>
    </ligand>
</feature>
<feature type="binding site" evidence="8">
    <location>
        <position position="80"/>
    </location>
    <ligand>
        <name>[4Fe-4S] cluster</name>
        <dbReference type="ChEBI" id="CHEBI:49883"/>
        <label>1</label>
    </ligand>
</feature>
<dbReference type="InterPro" id="IPR013848">
    <property type="entry name" value="Methylthiotransferase_N"/>
</dbReference>
<dbReference type="SFLD" id="SFLDG01061">
    <property type="entry name" value="methylthiotransferase"/>
    <property type="match status" value="1"/>
</dbReference>
<dbReference type="NCBIfam" id="TIGR01125">
    <property type="entry name" value="30S ribosomal protein S12 methylthiotransferase RimO"/>
    <property type="match status" value="1"/>
</dbReference>
<dbReference type="GO" id="GO:0035599">
    <property type="term" value="F:aspartic acid methylthiotransferase activity"/>
    <property type="evidence" value="ECO:0007669"/>
    <property type="project" value="TreeGrafter"/>
</dbReference>
<dbReference type="SMART" id="SM00729">
    <property type="entry name" value="Elp3"/>
    <property type="match status" value="1"/>
</dbReference>
<dbReference type="HAMAP" id="MF_01865">
    <property type="entry name" value="MTTase_RimO"/>
    <property type="match status" value="1"/>
</dbReference>
<dbReference type="InterPro" id="IPR007197">
    <property type="entry name" value="rSAM"/>
</dbReference>
<evidence type="ECO:0000256" key="6">
    <source>
        <dbReference type="ARBA" id="ARBA00023004"/>
    </source>
</evidence>
<dbReference type="AlphaFoldDB" id="A0A2N7PKH5"/>
<dbReference type="InterPro" id="IPR002792">
    <property type="entry name" value="TRAM_dom"/>
</dbReference>
<feature type="binding site" evidence="8">
    <location>
        <position position="138"/>
    </location>
    <ligand>
        <name>[4Fe-4S] cluster</name>
        <dbReference type="ChEBI" id="CHEBI:49883"/>
        <label>2</label>
        <note>4Fe-4S-S-AdoMet</note>
    </ligand>
</feature>
<dbReference type="Gene3D" id="3.80.30.20">
    <property type="entry name" value="tm_1862 like domain"/>
    <property type="match status" value="1"/>
</dbReference>
<evidence type="ECO:0000259" key="9">
    <source>
        <dbReference type="PROSITE" id="PS50926"/>
    </source>
</evidence>
<name>A0A2N7PKH5_9BACT</name>
<evidence type="ECO:0000259" key="10">
    <source>
        <dbReference type="PROSITE" id="PS51449"/>
    </source>
</evidence>
<comment type="subcellular location">
    <subcellularLocation>
        <location evidence="8">Cytoplasm</location>
    </subcellularLocation>
</comment>
<dbReference type="CDD" id="cd01335">
    <property type="entry name" value="Radical_SAM"/>
    <property type="match status" value="1"/>
</dbReference>
<dbReference type="Proteomes" id="UP000235731">
    <property type="component" value="Unassembled WGS sequence"/>
</dbReference>
<dbReference type="GO" id="GO:0046872">
    <property type="term" value="F:metal ion binding"/>
    <property type="evidence" value="ECO:0007669"/>
    <property type="project" value="UniProtKB-KW"/>
</dbReference>
<dbReference type="Gene3D" id="2.40.50.140">
    <property type="entry name" value="Nucleic acid-binding proteins"/>
    <property type="match status" value="1"/>
</dbReference>
<dbReference type="InterPro" id="IPR005839">
    <property type="entry name" value="Methylthiotransferase"/>
</dbReference>
<dbReference type="SFLD" id="SFLDG01082">
    <property type="entry name" value="B12-binding_domain_containing"/>
    <property type="match status" value="1"/>
</dbReference>
<comment type="catalytic activity">
    <reaction evidence="8">
        <text>L-aspartate(89)-[ribosomal protein uS12]-hydrogen + (sulfur carrier)-SH + AH2 + 2 S-adenosyl-L-methionine = 3-methylsulfanyl-L-aspartate(89)-[ribosomal protein uS12]-hydrogen + (sulfur carrier)-H + 5'-deoxyadenosine + L-methionine + A + S-adenosyl-L-homocysteine + 2 H(+)</text>
        <dbReference type="Rhea" id="RHEA:37087"/>
        <dbReference type="Rhea" id="RHEA-COMP:10460"/>
        <dbReference type="Rhea" id="RHEA-COMP:10461"/>
        <dbReference type="Rhea" id="RHEA-COMP:14737"/>
        <dbReference type="Rhea" id="RHEA-COMP:14739"/>
        <dbReference type="ChEBI" id="CHEBI:13193"/>
        <dbReference type="ChEBI" id="CHEBI:15378"/>
        <dbReference type="ChEBI" id="CHEBI:17319"/>
        <dbReference type="ChEBI" id="CHEBI:17499"/>
        <dbReference type="ChEBI" id="CHEBI:29917"/>
        <dbReference type="ChEBI" id="CHEBI:29961"/>
        <dbReference type="ChEBI" id="CHEBI:57844"/>
        <dbReference type="ChEBI" id="CHEBI:57856"/>
        <dbReference type="ChEBI" id="CHEBI:59789"/>
        <dbReference type="ChEBI" id="CHEBI:64428"/>
        <dbReference type="ChEBI" id="CHEBI:73599"/>
        <dbReference type="EC" id="2.8.4.4"/>
    </reaction>
</comment>
<dbReference type="InterPro" id="IPR023404">
    <property type="entry name" value="rSAM_horseshoe"/>
</dbReference>
<dbReference type="SFLD" id="SFLDS00029">
    <property type="entry name" value="Radical_SAM"/>
    <property type="match status" value="1"/>
</dbReference>
<keyword evidence="5 8" id="KW-0479">Metal-binding</keyword>
<evidence type="ECO:0000256" key="1">
    <source>
        <dbReference type="ARBA" id="ARBA00022485"/>
    </source>
</evidence>
<comment type="similarity">
    <text evidence="8">Belongs to the methylthiotransferase family. RimO subfamily.</text>
</comment>
<organism evidence="12 13">
    <name type="scientific">Caldimicrobium thiodismutans</name>
    <dbReference type="NCBI Taxonomy" id="1653476"/>
    <lineage>
        <taxon>Bacteria</taxon>
        <taxon>Pseudomonadati</taxon>
        <taxon>Thermodesulfobacteriota</taxon>
        <taxon>Thermodesulfobacteria</taxon>
        <taxon>Thermodesulfobacteriales</taxon>
        <taxon>Thermodesulfobacteriaceae</taxon>
        <taxon>Caldimicrobium</taxon>
    </lineage>
</organism>
<reference evidence="12 13" key="1">
    <citation type="submission" date="2018-01" db="EMBL/GenBank/DDBJ databases">
        <title>Metagenomic assembled genomes from two thermal pools in the Uzon Caldera, Kamchatka, Russia.</title>
        <authorList>
            <person name="Wilkins L."/>
            <person name="Ettinger C."/>
        </authorList>
    </citation>
    <scope>NUCLEOTIDE SEQUENCE [LARGE SCALE GENOMIC DNA]</scope>
    <source>
        <strain evidence="12">ZAV-15</strain>
    </source>
</reference>
<feature type="domain" description="TRAM" evidence="9">
    <location>
        <begin position="353"/>
        <end position="421"/>
    </location>
</feature>
<dbReference type="InterPro" id="IPR012340">
    <property type="entry name" value="NA-bd_OB-fold"/>
</dbReference>
<dbReference type="Pfam" id="PF18693">
    <property type="entry name" value="TRAM_2"/>
    <property type="match status" value="1"/>
</dbReference>
<protein>
    <recommendedName>
        <fullName evidence="8">Ribosomal protein uS12 methylthiotransferase RimO</fullName>
        <shortName evidence="8">uS12 MTTase</shortName>
        <shortName evidence="8">uS12 methylthiotransferase</shortName>
        <ecNumber evidence="8">2.8.4.4</ecNumber>
    </recommendedName>
    <alternativeName>
        <fullName evidence="8">Ribosomal protein uS12 (aspartate-C(3))-methylthiotransferase</fullName>
    </alternativeName>
    <alternativeName>
        <fullName evidence="8">Ribosome maturation factor RimO</fullName>
    </alternativeName>
</protein>
<dbReference type="PROSITE" id="PS51918">
    <property type="entry name" value="RADICAL_SAM"/>
    <property type="match status" value="1"/>
</dbReference>
<dbReference type="NCBIfam" id="TIGR00089">
    <property type="entry name" value="MiaB/RimO family radical SAM methylthiotransferase"/>
    <property type="match status" value="1"/>
</dbReference>
<dbReference type="FunFam" id="3.80.30.20:FF:000001">
    <property type="entry name" value="tRNA-2-methylthio-N(6)-dimethylallyladenosine synthase 2"/>
    <property type="match status" value="1"/>
</dbReference>
<dbReference type="InterPro" id="IPR058240">
    <property type="entry name" value="rSAM_sf"/>
</dbReference>
<keyword evidence="2 8" id="KW-0963">Cytoplasm</keyword>
<evidence type="ECO:0000256" key="8">
    <source>
        <dbReference type="HAMAP-Rule" id="MF_01865"/>
    </source>
</evidence>
<dbReference type="EC" id="2.8.4.4" evidence="8"/>
<dbReference type="InterPro" id="IPR005840">
    <property type="entry name" value="Ribosomal_uS12_MeSTrfase_RimO"/>
</dbReference>
<keyword evidence="12" id="KW-0687">Ribonucleoprotein</keyword>